<sequence length="112" mass="13375">MATSYEEEHPQKAFGWAARDASRIFSPFHFSRRETGEKDVTFRYWTNWVHFKLLPYKGLDIDKGMSDTCKDSPDTYKDSPDSFHFLVLAFQNRLITIKQLEENKLWYIIYPN</sequence>
<gene>
    <name evidence="1" type="ORF">PanWU01x14_367570</name>
</gene>
<dbReference type="STRING" id="3476.A0A2P5A5D5"/>
<dbReference type="EMBL" id="JXTB01000947">
    <property type="protein sequence ID" value="PON31709.1"/>
    <property type="molecule type" value="Genomic_DNA"/>
</dbReference>
<name>A0A2P5A5D5_PARAD</name>
<accession>A0A2P5A5D5</accession>
<evidence type="ECO:0000313" key="2">
    <source>
        <dbReference type="Proteomes" id="UP000237105"/>
    </source>
</evidence>
<proteinExistence type="predicted"/>
<reference evidence="2" key="1">
    <citation type="submission" date="2016-06" db="EMBL/GenBank/DDBJ databases">
        <title>Parallel loss of symbiosis genes in relatives of nitrogen-fixing non-legume Parasponia.</title>
        <authorList>
            <person name="Van Velzen R."/>
            <person name="Holmer R."/>
            <person name="Bu F."/>
            <person name="Rutten L."/>
            <person name="Van Zeijl A."/>
            <person name="Liu W."/>
            <person name="Santuari L."/>
            <person name="Cao Q."/>
            <person name="Sharma T."/>
            <person name="Shen D."/>
            <person name="Roswanjaya Y."/>
            <person name="Wardhani T."/>
            <person name="Kalhor M.S."/>
            <person name="Jansen J."/>
            <person name="Van den Hoogen J."/>
            <person name="Gungor B."/>
            <person name="Hartog M."/>
            <person name="Hontelez J."/>
            <person name="Verver J."/>
            <person name="Yang W.-C."/>
            <person name="Schijlen E."/>
            <person name="Repin R."/>
            <person name="Schilthuizen M."/>
            <person name="Schranz E."/>
            <person name="Heidstra R."/>
            <person name="Miyata K."/>
            <person name="Fedorova E."/>
            <person name="Kohlen W."/>
            <person name="Bisseling T."/>
            <person name="Smit S."/>
            <person name="Geurts R."/>
        </authorList>
    </citation>
    <scope>NUCLEOTIDE SEQUENCE [LARGE SCALE GENOMIC DNA]</scope>
    <source>
        <strain evidence="2">cv. WU1-14</strain>
    </source>
</reference>
<protein>
    <submittedName>
        <fullName evidence="1">Uncharacterized protein</fullName>
    </submittedName>
</protein>
<dbReference type="Proteomes" id="UP000237105">
    <property type="component" value="Unassembled WGS sequence"/>
</dbReference>
<evidence type="ECO:0000313" key="1">
    <source>
        <dbReference type="EMBL" id="PON31709.1"/>
    </source>
</evidence>
<comment type="caution">
    <text evidence="1">The sequence shown here is derived from an EMBL/GenBank/DDBJ whole genome shotgun (WGS) entry which is preliminary data.</text>
</comment>
<dbReference type="OrthoDB" id="786472at2759"/>
<organism evidence="1 2">
    <name type="scientific">Parasponia andersonii</name>
    <name type="common">Sponia andersonii</name>
    <dbReference type="NCBI Taxonomy" id="3476"/>
    <lineage>
        <taxon>Eukaryota</taxon>
        <taxon>Viridiplantae</taxon>
        <taxon>Streptophyta</taxon>
        <taxon>Embryophyta</taxon>
        <taxon>Tracheophyta</taxon>
        <taxon>Spermatophyta</taxon>
        <taxon>Magnoliopsida</taxon>
        <taxon>eudicotyledons</taxon>
        <taxon>Gunneridae</taxon>
        <taxon>Pentapetalae</taxon>
        <taxon>rosids</taxon>
        <taxon>fabids</taxon>
        <taxon>Rosales</taxon>
        <taxon>Cannabaceae</taxon>
        <taxon>Parasponia</taxon>
    </lineage>
</organism>
<keyword evidence="2" id="KW-1185">Reference proteome</keyword>
<dbReference type="AlphaFoldDB" id="A0A2P5A5D5"/>